<dbReference type="InterPro" id="IPR011990">
    <property type="entry name" value="TPR-like_helical_dom_sf"/>
</dbReference>
<dbReference type="InterPro" id="IPR019734">
    <property type="entry name" value="TPR_rpt"/>
</dbReference>
<comment type="caution">
    <text evidence="7">The sequence shown here is derived from an EMBL/GenBank/DDBJ whole genome shotgun (WGS) entry which is preliminary data.</text>
</comment>
<feature type="compositionally biased region" description="Polar residues" evidence="5">
    <location>
        <begin position="1089"/>
        <end position="1120"/>
    </location>
</feature>
<organism evidence="7">
    <name type="scientific">mine drainage metagenome</name>
    <dbReference type="NCBI Taxonomy" id="410659"/>
    <lineage>
        <taxon>unclassified sequences</taxon>
        <taxon>metagenomes</taxon>
        <taxon>ecological metagenomes</taxon>
    </lineage>
</organism>
<sequence>MDTRLKTGKLLGRALWVAALLVGCAPAPVYAQNVSNTEKILVQKAQSLEDRGRPDLAAQVWQQILLSDPNNTQALAGMARSFRLSGNSKESEAAIEKLRKMNPNDPNIHKIEGLTSDRARNERLALAGSLAKAGNADAAMKIYREYYDDHPPDGDIALAYYDTLYATPNGHDAAIAGMRAMADRNPGDPRFAVELGRMLTYDAKTRAEGIRILREHQKDDDAGPALRQALIWDSANPSSAAQLREYLKEHPQDIELAGKLRQNEAELAEMNSGIARTPAERAAFAALNAHRLEEAQARFQALLDQNPKNPRAAVGMGFLRMQQSNFGGAVSYLTQAEENGYKTASVTRALATSRFWYTMGEASDAIKANELDLAQEKYLAALAMRPKSPEALNGLAGLYLKEQKYPAAASTYQTLLKLQPRSNDAWRGLFLADAQSNQTNAALAVMNRFPATVRTALNRDPGFLQTLANIYQAQGRDAEAQSALARALALPFPTGDATLRAGTQLQYAGLLVATRHYQQAAALYTRILNDDSGNLSAWMGLVSADHQMGQDQAAIHLVERMPPTTYDSALADPGFLSMLASIYQQANQLEIAQSLLERSVRLQNQAGGHPPVAIETQLAGLYLQRGNDQQAFALYRQILMAHPDSIDAWQGLIGTLQNTNRNAEALQQIQLIPTAVRRRLEQNVQFVQSEASLYASAGNATQASAYFNRVRAYYQARHLPLPANAEIQNAYLLFSAKNDRALYPELMQLGSRQDLTLDQRKTVQGLWANWAARRAAADAARGDTRAATELLDATAQAFPNNPDVLKTVASGYVTAGQTREALSLFKSLGMENATAGDYQGAIGAALAANDRAQAETWLREALDRYPHDPGILGAAARFEQVRGDNARAADYWRASIQAMPPVTPTDTLAHKLDQPEQSTREWKATTPRQLASLLDPGNLADQPFQNTIELPPLPSYGHDPYDGSAPVSLSRRNSGTASQSGQSVMPAIPQAITQQAPTEDFQSQRMAVAPAIPAPEAEANSSTADDTGVIDGTNTTNNHGSAEAPNTSPAPSSETAPRRRAKKKIPTMRDSPASGYQGQMRLPAGGAPVTSTMPDNTIQQDSDPGNSGQQNTIPQYQPGASQAAPYIPPTSAPVAPNPPADNYQASPLLTEPQASLPDSRSLPGEGLRITAQPMGALAARTQAMMAEQTDGQLTEGLAIQYVPNAANQNSAYASTGGGQSPDAAQLEYRSAQYTPSAQDAAAAAYSARLRQKEQQPAPAQQPQQAVPDHPQRRRRRTAVAAQQPASATAPDNTPLPEQMPAPQQDTQPDAQYQAPTGLTDEQLQQRNLPPLRGSWVRVKRAPRVLSPREEAEMQLRSIEGGYSGWLGGTGILNYRTGQPGFDAMTALDASFEISAPLGQAARFTLIGTPVFLDSGQATGNSVSQLSTLNGVTVGLQAEPLGTILTTNTNVPNQQNAAGIGGEAQLAFSTFAVAAGYTPYGFPVSNITGRLFWRPRNGPLNFNFSRDSIKDSQLSYAGMRDPGSATQVFPGNIWGGVIANQGTLQYARGDLISGFYAGLGGQYITGHHVLTNHRIDGSLGAYWRVWLSPEYGSLNVGANFFAMSYANNQLGYTYGLGGYFSPQSYFLANIPLTFSGHYLTRWHYTILGSLGIQAFNNNQAQLFPLDKSLEVGSTVTVGTKAVGNLAIPALTSVGPNYDLVGQTAYQISDHWFAGGFLTANNSRNYASVSAGFSIHYMFRSQPSTVAGPTGLFPYDDQHALRPLLVP</sequence>
<comment type="pathway">
    <text evidence="1">Glycan metabolism; bacterial cellulose biosynthesis.</text>
</comment>
<evidence type="ECO:0000256" key="3">
    <source>
        <dbReference type="ARBA" id="ARBA00022737"/>
    </source>
</evidence>
<reference evidence="7" key="1">
    <citation type="submission" date="2009-10" db="EMBL/GenBank/DDBJ databases">
        <title>Diversity of trophic interactions inside an arsenic-rich microbial ecosystem.</title>
        <authorList>
            <person name="Bertin P.N."/>
            <person name="Heinrich-Salmeron A."/>
            <person name="Pelletier E."/>
            <person name="Goulhen-Chollet F."/>
            <person name="Arsene-Ploetze F."/>
            <person name="Gallien S."/>
            <person name="Calteau A."/>
            <person name="Vallenet D."/>
            <person name="Casiot C."/>
            <person name="Chane-Woon-Ming B."/>
            <person name="Giloteaux L."/>
            <person name="Barakat M."/>
            <person name="Bonnefoy V."/>
            <person name="Bruneel O."/>
            <person name="Chandler M."/>
            <person name="Cleiss J."/>
            <person name="Duran R."/>
            <person name="Elbaz-Poulichet F."/>
            <person name="Fonknechten N."/>
            <person name="Lauga B."/>
            <person name="Mornico D."/>
            <person name="Ortet P."/>
            <person name="Schaeffer C."/>
            <person name="Siguier P."/>
            <person name="Alexander Thil Smith A."/>
            <person name="Van Dorsselaer A."/>
            <person name="Weissenbach J."/>
            <person name="Medigue C."/>
            <person name="Le Paslier D."/>
        </authorList>
    </citation>
    <scope>NUCLEOTIDE SEQUENCE</scope>
</reference>
<feature type="region of interest" description="Disordered" evidence="5">
    <location>
        <begin position="1015"/>
        <end position="1146"/>
    </location>
</feature>
<feature type="compositionally biased region" description="Low complexity" evidence="5">
    <location>
        <begin position="1278"/>
        <end position="1290"/>
    </location>
</feature>
<feature type="compositionally biased region" description="Low complexity" evidence="5">
    <location>
        <begin position="1254"/>
        <end position="1265"/>
    </location>
</feature>
<dbReference type="Pfam" id="PF13432">
    <property type="entry name" value="TPR_16"/>
    <property type="match status" value="2"/>
</dbReference>
<dbReference type="Gene3D" id="1.25.40.10">
    <property type="entry name" value="Tetratricopeptide repeat domain"/>
    <property type="match status" value="5"/>
</dbReference>
<dbReference type="GO" id="GO:0019867">
    <property type="term" value="C:outer membrane"/>
    <property type="evidence" value="ECO:0007669"/>
    <property type="project" value="InterPro"/>
</dbReference>
<name>E6QIZ1_9ZZZZ</name>
<feature type="compositionally biased region" description="Polar residues" evidence="5">
    <location>
        <begin position="970"/>
        <end position="983"/>
    </location>
</feature>
<dbReference type="PANTHER" id="PTHR12558:SF13">
    <property type="entry name" value="CELL DIVISION CYCLE PROTEIN 27 HOMOLOG"/>
    <property type="match status" value="1"/>
</dbReference>
<evidence type="ECO:0000256" key="1">
    <source>
        <dbReference type="ARBA" id="ARBA00005186"/>
    </source>
</evidence>
<accession>E6QIZ1</accession>
<dbReference type="Pfam" id="PF14559">
    <property type="entry name" value="TPR_19"/>
    <property type="match status" value="2"/>
</dbReference>
<dbReference type="GO" id="GO:0030244">
    <property type="term" value="P:cellulose biosynthetic process"/>
    <property type="evidence" value="ECO:0007669"/>
    <property type="project" value="UniProtKB-KW"/>
</dbReference>
<protein>
    <recommendedName>
        <fullName evidence="6">Cellulose synthase operon C C-terminal domain-containing protein</fullName>
    </recommendedName>
</protein>
<evidence type="ECO:0000256" key="5">
    <source>
        <dbReference type="SAM" id="MobiDB-lite"/>
    </source>
</evidence>
<feature type="compositionally biased region" description="Pro residues" evidence="5">
    <location>
        <begin position="1126"/>
        <end position="1139"/>
    </location>
</feature>
<feature type="compositionally biased region" description="Polar residues" evidence="5">
    <location>
        <begin position="1032"/>
        <end position="1055"/>
    </location>
</feature>
<dbReference type="EMBL" id="CABQ01000077">
    <property type="protein sequence ID" value="CBI07207.1"/>
    <property type="molecule type" value="Genomic_DNA"/>
</dbReference>
<feature type="domain" description="Cellulose synthase operon C C-terminal" evidence="6">
    <location>
        <begin position="1384"/>
        <end position="1738"/>
    </location>
</feature>
<feature type="region of interest" description="Disordered" evidence="5">
    <location>
        <begin position="934"/>
        <end position="986"/>
    </location>
</feature>
<dbReference type="PANTHER" id="PTHR12558">
    <property type="entry name" value="CELL DIVISION CYCLE 16,23,27"/>
    <property type="match status" value="1"/>
</dbReference>
<feature type="compositionally biased region" description="Low complexity" evidence="5">
    <location>
        <begin position="1298"/>
        <end position="1315"/>
    </location>
</feature>
<evidence type="ECO:0000256" key="2">
    <source>
        <dbReference type="ARBA" id="ARBA00022729"/>
    </source>
</evidence>
<dbReference type="SUPFAM" id="SSF48452">
    <property type="entry name" value="TPR-like"/>
    <property type="match status" value="4"/>
</dbReference>
<evidence type="ECO:0000256" key="4">
    <source>
        <dbReference type="ARBA" id="ARBA00022916"/>
    </source>
</evidence>
<keyword evidence="4" id="KW-0135">Cellulose biosynthesis</keyword>
<dbReference type="Pfam" id="PF05420">
    <property type="entry name" value="BCSC_C"/>
    <property type="match status" value="1"/>
</dbReference>
<evidence type="ECO:0000259" key="6">
    <source>
        <dbReference type="Pfam" id="PF05420"/>
    </source>
</evidence>
<evidence type="ECO:0000313" key="7">
    <source>
        <dbReference type="EMBL" id="CBI07207.1"/>
    </source>
</evidence>
<dbReference type="PROSITE" id="PS51257">
    <property type="entry name" value="PROKAR_LIPOPROTEIN"/>
    <property type="match status" value="1"/>
</dbReference>
<keyword evidence="2" id="KW-0732">Signal</keyword>
<proteinExistence type="predicted"/>
<dbReference type="SMART" id="SM00028">
    <property type="entry name" value="TPR"/>
    <property type="match status" value="8"/>
</dbReference>
<gene>
    <name evidence="7" type="ORF">CARN6_0532</name>
</gene>
<keyword evidence="3" id="KW-0677">Repeat</keyword>
<dbReference type="PROSITE" id="PS50005">
    <property type="entry name" value="TPR"/>
    <property type="match status" value="2"/>
</dbReference>
<feature type="region of interest" description="Disordered" evidence="5">
    <location>
        <begin position="1242"/>
        <end position="1326"/>
    </location>
</feature>
<dbReference type="UniPathway" id="UPA00694"/>
<dbReference type="InterPro" id="IPR008410">
    <property type="entry name" value="BCSC_C"/>
</dbReference>